<dbReference type="RefSeq" id="WP_346155328.1">
    <property type="nucleotide sequence ID" value="NZ_BAAATE010000041.1"/>
</dbReference>
<sequence length="215" mass="23649">MTPDVRVLICYSERLLRAALRSVLNGEAGVYVVGEAADGFEALSKARRLHPDIALIDERLPGIDGIQLTQRLRRDEPATAVRSIIMTEHPESMFDAVRAGARGFLLRSSALDELVSAIRAIADGEAFFAPQVATRFLQQLESGLPHLDAEAVKSLTEREQEVLMLVADGLNNNEIASKLYLSEATVKFHVSNLLSKLHLRDRLQIAVFAHRAGVV</sequence>
<dbReference type="Pfam" id="PF00196">
    <property type="entry name" value="GerE"/>
    <property type="match status" value="1"/>
</dbReference>
<evidence type="ECO:0000313" key="8">
    <source>
        <dbReference type="EMBL" id="GAA2695374.1"/>
    </source>
</evidence>
<evidence type="ECO:0000256" key="5">
    <source>
        <dbReference type="PROSITE-ProRule" id="PRU00169"/>
    </source>
</evidence>
<dbReference type="InterPro" id="IPR058245">
    <property type="entry name" value="NreC/VraR/RcsB-like_REC"/>
</dbReference>
<comment type="caution">
    <text evidence="8">The sequence shown here is derived from an EMBL/GenBank/DDBJ whole genome shotgun (WGS) entry which is preliminary data.</text>
</comment>
<protein>
    <submittedName>
        <fullName evidence="8">Response regulator transcription factor</fullName>
    </submittedName>
</protein>
<dbReference type="SMART" id="SM00448">
    <property type="entry name" value="REC"/>
    <property type="match status" value="1"/>
</dbReference>
<evidence type="ECO:0000313" key="9">
    <source>
        <dbReference type="Proteomes" id="UP001501666"/>
    </source>
</evidence>
<dbReference type="PRINTS" id="PR00038">
    <property type="entry name" value="HTHLUXR"/>
</dbReference>
<keyword evidence="9" id="KW-1185">Reference proteome</keyword>
<evidence type="ECO:0000259" key="7">
    <source>
        <dbReference type="PROSITE" id="PS50110"/>
    </source>
</evidence>
<dbReference type="Gene3D" id="3.40.50.2300">
    <property type="match status" value="1"/>
</dbReference>
<dbReference type="Pfam" id="PF00072">
    <property type="entry name" value="Response_reg"/>
    <property type="match status" value="1"/>
</dbReference>
<dbReference type="Proteomes" id="UP001501666">
    <property type="component" value="Unassembled WGS sequence"/>
</dbReference>
<proteinExistence type="predicted"/>
<dbReference type="PROSITE" id="PS50043">
    <property type="entry name" value="HTH_LUXR_2"/>
    <property type="match status" value="1"/>
</dbReference>
<dbReference type="EMBL" id="BAAATE010000041">
    <property type="protein sequence ID" value="GAA2695374.1"/>
    <property type="molecule type" value="Genomic_DNA"/>
</dbReference>
<dbReference type="SUPFAM" id="SSF46894">
    <property type="entry name" value="C-terminal effector domain of the bipartite response regulators"/>
    <property type="match status" value="1"/>
</dbReference>
<dbReference type="InterPro" id="IPR016032">
    <property type="entry name" value="Sig_transdc_resp-reg_C-effctor"/>
</dbReference>
<dbReference type="PANTHER" id="PTHR43214:SF24">
    <property type="entry name" value="TRANSCRIPTIONAL REGULATORY PROTEIN NARL-RELATED"/>
    <property type="match status" value="1"/>
</dbReference>
<dbReference type="CDD" id="cd06170">
    <property type="entry name" value="LuxR_C_like"/>
    <property type="match status" value="1"/>
</dbReference>
<keyword evidence="4" id="KW-0804">Transcription</keyword>
<name>A0ABN3T9D0_9ACTN</name>
<dbReference type="CDD" id="cd17535">
    <property type="entry name" value="REC_NarL-like"/>
    <property type="match status" value="1"/>
</dbReference>
<evidence type="ECO:0000259" key="6">
    <source>
        <dbReference type="PROSITE" id="PS50043"/>
    </source>
</evidence>
<keyword evidence="3" id="KW-0238">DNA-binding</keyword>
<dbReference type="InterPro" id="IPR001789">
    <property type="entry name" value="Sig_transdc_resp-reg_receiver"/>
</dbReference>
<gene>
    <name evidence="8" type="ORF">GCM10010412_088120</name>
</gene>
<dbReference type="InterPro" id="IPR011006">
    <property type="entry name" value="CheY-like_superfamily"/>
</dbReference>
<dbReference type="InterPro" id="IPR039420">
    <property type="entry name" value="WalR-like"/>
</dbReference>
<accession>A0ABN3T9D0</accession>
<evidence type="ECO:0000256" key="3">
    <source>
        <dbReference type="ARBA" id="ARBA00023125"/>
    </source>
</evidence>
<dbReference type="InterPro" id="IPR000792">
    <property type="entry name" value="Tscrpt_reg_LuxR_C"/>
</dbReference>
<dbReference type="SUPFAM" id="SSF52172">
    <property type="entry name" value="CheY-like"/>
    <property type="match status" value="1"/>
</dbReference>
<feature type="domain" description="Response regulatory" evidence="7">
    <location>
        <begin position="6"/>
        <end position="122"/>
    </location>
</feature>
<feature type="domain" description="HTH luxR-type" evidence="6">
    <location>
        <begin position="148"/>
        <end position="213"/>
    </location>
</feature>
<keyword evidence="2" id="KW-0805">Transcription regulation</keyword>
<feature type="modified residue" description="4-aspartylphosphate" evidence="5">
    <location>
        <position position="57"/>
    </location>
</feature>
<evidence type="ECO:0000256" key="1">
    <source>
        <dbReference type="ARBA" id="ARBA00022553"/>
    </source>
</evidence>
<dbReference type="PANTHER" id="PTHR43214">
    <property type="entry name" value="TWO-COMPONENT RESPONSE REGULATOR"/>
    <property type="match status" value="1"/>
</dbReference>
<dbReference type="SMART" id="SM00421">
    <property type="entry name" value="HTH_LUXR"/>
    <property type="match status" value="1"/>
</dbReference>
<evidence type="ECO:0000256" key="2">
    <source>
        <dbReference type="ARBA" id="ARBA00023015"/>
    </source>
</evidence>
<dbReference type="PROSITE" id="PS00622">
    <property type="entry name" value="HTH_LUXR_1"/>
    <property type="match status" value="1"/>
</dbReference>
<keyword evidence="1 5" id="KW-0597">Phosphoprotein</keyword>
<reference evidence="8 9" key="1">
    <citation type="journal article" date="2019" name="Int. J. Syst. Evol. Microbiol.">
        <title>The Global Catalogue of Microorganisms (GCM) 10K type strain sequencing project: providing services to taxonomists for standard genome sequencing and annotation.</title>
        <authorList>
            <consortium name="The Broad Institute Genomics Platform"/>
            <consortium name="The Broad Institute Genome Sequencing Center for Infectious Disease"/>
            <person name="Wu L."/>
            <person name="Ma J."/>
        </authorList>
    </citation>
    <scope>NUCLEOTIDE SEQUENCE [LARGE SCALE GENOMIC DNA]</scope>
    <source>
        <strain evidence="8 9">JCM 6835</strain>
    </source>
</reference>
<organism evidence="8 9">
    <name type="scientific">Nonomuraea recticatena</name>
    <dbReference type="NCBI Taxonomy" id="46178"/>
    <lineage>
        <taxon>Bacteria</taxon>
        <taxon>Bacillati</taxon>
        <taxon>Actinomycetota</taxon>
        <taxon>Actinomycetes</taxon>
        <taxon>Streptosporangiales</taxon>
        <taxon>Streptosporangiaceae</taxon>
        <taxon>Nonomuraea</taxon>
    </lineage>
</organism>
<evidence type="ECO:0000256" key="4">
    <source>
        <dbReference type="ARBA" id="ARBA00023163"/>
    </source>
</evidence>
<dbReference type="PROSITE" id="PS50110">
    <property type="entry name" value="RESPONSE_REGULATORY"/>
    <property type="match status" value="1"/>
</dbReference>